<reference evidence="2 3" key="1">
    <citation type="submission" date="2020-08" db="EMBL/GenBank/DDBJ databases">
        <title>Sequencing the genomes of 1000 actinobacteria strains.</title>
        <authorList>
            <person name="Klenk H.-P."/>
        </authorList>
    </citation>
    <scope>NUCLEOTIDE SEQUENCE [LARGE SCALE GENOMIC DNA]</scope>
    <source>
        <strain evidence="2 3">DSM 43768</strain>
    </source>
</reference>
<gene>
    <name evidence="2" type="ORF">HD593_006725</name>
</gene>
<comment type="caution">
    <text evidence="2">The sequence shown here is derived from an EMBL/GenBank/DDBJ whole genome shotgun (WGS) entry which is preliminary data.</text>
</comment>
<dbReference type="RefSeq" id="WP_312903881.1">
    <property type="nucleotide sequence ID" value="NZ_BAAAXY010000205.1"/>
</dbReference>
<dbReference type="Proteomes" id="UP000565579">
    <property type="component" value="Unassembled WGS sequence"/>
</dbReference>
<keyword evidence="3" id="KW-1185">Reference proteome</keyword>
<dbReference type="SUPFAM" id="SSF109604">
    <property type="entry name" value="HD-domain/PDEase-like"/>
    <property type="match status" value="1"/>
</dbReference>
<protein>
    <recommendedName>
        <fullName evidence="1">HD domain-containing protein</fullName>
    </recommendedName>
</protein>
<feature type="domain" description="HD" evidence="1">
    <location>
        <begin position="46"/>
        <end position="135"/>
    </location>
</feature>
<dbReference type="Pfam" id="PF01966">
    <property type="entry name" value="HD"/>
    <property type="match status" value="1"/>
</dbReference>
<proteinExistence type="predicted"/>
<organism evidence="2 3">
    <name type="scientific">Nonomuraea rubra</name>
    <dbReference type="NCBI Taxonomy" id="46180"/>
    <lineage>
        <taxon>Bacteria</taxon>
        <taxon>Bacillati</taxon>
        <taxon>Actinomycetota</taxon>
        <taxon>Actinomycetes</taxon>
        <taxon>Streptosporangiales</taxon>
        <taxon>Streptosporangiaceae</taxon>
        <taxon>Nonomuraea</taxon>
    </lineage>
</organism>
<dbReference type="EMBL" id="JACHMI010000001">
    <property type="protein sequence ID" value="MBB6551930.1"/>
    <property type="molecule type" value="Genomic_DNA"/>
</dbReference>
<dbReference type="InterPro" id="IPR006674">
    <property type="entry name" value="HD_domain"/>
</dbReference>
<evidence type="ECO:0000313" key="2">
    <source>
        <dbReference type="EMBL" id="MBB6551930.1"/>
    </source>
</evidence>
<dbReference type="AlphaFoldDB" id="A0A7X0NYF3"/>
<sequence length="195" mass="20767">MSPLERALTDPPPRLLPGAAEALLRSLDAPPRLAAHLRAVHDVAAGVLEWLAARHPAVEVDAEAVLYGAATHDIGKVLHPGELSGPGSAHEPAGHRLLLAHGVPERLARFARTHGSWTREGTTFEDHLVSLADKVWKARRVPDLEQLVADRLAGRAPGWQVFMELDDLLTGLADGADARLAFQNAYPIAGGGRGA</sequence>
<accession>A0A7X0NYF3</accession>
<dbReference type="Gene3D" id="1.10.3210.10">
    <property type="entry name" value="Hypothetical protein af1432"/>
    <property type="match status" value="1"/>
</dbReference>
<evidence type="ECO:0000259" key="1">
    <source>
        <dbReference type="Pfam" id="PF01966"/>
    </source>
</evidence>
<evidence type="ECO:0000313" key="3">
    <source>
        <dbReference type="Proteomes" id="UP000565579"/>
    </source>
</evidence>
<name>A0A7X0NYF3_9ACTN</name>